<gene>
    <name evidence="1" type="ORF">PENTCL1PPCAC_10269</name>
</gene>
<protein>
    <recommendedName>
        <fullName evidence="3">BZIP domain-containing protein</fullName>
    </recommendedName>
</protein>
<dbReference type="SUPFAM" id="SSF57959">
    <property type="entry name" value="Leucine zipper domain"/>
    <property type="match status" value="1"/>
</dbReference>
<evidence type="ECO:0000313" key="1">
    <source>
        <dbReference type="EMBL" id="GMS88094.1"/>
    </source>
</evidence>
<keyword evidence="2" id="KW-1185">Reference proteome</keyword>
<dbReference type="GO" id="GO:0003700">
    <property type="term" value="F:DNA-binding transcription factor activity"/>
    <property type="evidence" value="ECO:0007669"/>
    <property type="project" value="InterPro"/>
</dbReference>
<dbReference type="Gene3D" id="1.20.5.170">
    <property type="match status" value="1"/>
</dbReference>
<organism evidence="1 2">
    <name type="scientific">Pristionchus entomophagus</name>
    <dbReference type="NCBI Taxonomy" id="358040"/>
    <lineage>
        <taxon>Eukaryota</taxon>
        <taxon>Metazoa</taxon>
        <taxon>Ecdysozoa</taxon>
        <taxon>Nematoda</taxon>
        <taxon>Chromadorea</taxon>
        <taxon>Rhabditida</taxon>
        <taxon>Rhabditina</taxon>
        <taxon>Diplogasteromorpha</taxon>
        <taxon>Diplogasteroidea</taxon>
        <taxon>Neodiplogasteridae</taxon>
        <taxon>Pristionchus</taxon>
    </lineage>
</organism>
<evidence type="ECO:0008006" key="3">
    <source>
        <dbReference type="Google" id="ProtNLM"/>
    </source>
</evidence>
<name>A0AAV5T3G2_9BILA</name>
<feature type="non-terminal residue" evidence="1">
    <location>
        <position position="1"/>
    </location>
</feature>
<proteinExistence type="predicted"/>
<evidence type="ECO:0000313" key="2">
    <source>
        <dbReference type="Proteomes" id="UP001432027"/>
    </source>
</evidence>
<dbReference type="AlphaFoldDB" id="A0AAV5T3G2"/>
<accession>A0AAV5T3G2</accession>
<comment type="caution">
    <text evidence="1">The sequence shown here is derived from an EMBL/GenBank/DDBJ whole genome shotgun (WGS) entry which is preliminary data.</text>
</comment>
<dbReference type="EMBL" id="BTSX01000003">
    <property type="protein sequence ID" value="GMS88094.1"/>
    <property type="molecule type" value="Genomic_DNA"/>
</dbReference>
<sequence length="104" mass="12133">SSNLLQTRLDNLPPPREYVNLTAEERADPEYQKKRINNHKAVRVCRKEAKEREAYILSRLYLLEKIIALHRIPIPDATLFGLKAGLESQVFVPKLNERKKIELI</sequence>
<dbReference type="InterPro" id="IPR046347">
    <property type="entry name" value="bZIP_sf"/>
</dbReference>
<dbReference type="Proteomes" id="UP001432027">
    <property type="component" value="Unassembled WGS sequence"/>
</dbReference>
<reference evidence="1" key="1">
    <citation type="submission" date="2023-10" db="EMBL/GenBank/DDBJ databases">
        <title>Genome assembly of Pristionchus species.</title>
        <authorList>
            <person name="Yoshida K."/>
            <person name="Sommer R.J."/>
        </authorList>
    </citation>
    <scope>NUCLEOTIDE SEQUENCE</scope>
    <source>
        <strain evidence="1">RS0144</strain>
    </source>
</reference>